<comment type="caution">
    <text evidence="1">The sequence shown here is derived from an EMBL/GenBank/DDBJ whole genome shotgun (WGS) entry which is preliminary data.</text>
</comment>
<accession>A0A179G0U9</accession>
<dbReference type="GeneID" id="28857374"/>
<dbReference type="RefSeq" id="XP_018147396.1">
    <property type="nucleotide sequence ID" value="XM_018293380.1"/>
</dbReference>
<dbReference type="Proteomes" id="UP000078397">
    <property type="component" value="Unassembled WGS sequence"/>
</dbReference>
<keyword evidence="2" id="KW-1185">Reference proteome</keyword>
<evidence type="ECO:0000313" key="1">
    <source>
        <dbReference type="EMBL" id="OAQ70859.1"/>
    </source>
</evidence>
<protein>
    <submittedName>
        <fullName evidence="1">Uncharacterized protein</fullName>
    </submittedName>
</protein>
<evidence type="ECO:0000313" key="2">
    <source>
        <dbReference type="Proteomes" id="UP000078397"/>
    </source>
</evidence>
<sequence length="65" mass="7455">MLRTRIYHIYLREVCYSQIPCHICIFLGVVFLSYDSRRFCDTAVGGLDDPSTESSSYFQPAVVTI</sequence>
<dbReference type="AlphaFoldDB" id="A0A179G0U9"/>
<organism evidence="1 2">
    <name type="scientific">Pochonia chlamydosporia 170</name>
    <dbReference type="NCBI Taxonomy" id="1380566"/>
    <lineage>
        <taxon>Eukaryota</taxon>
        <taxon>Fungi</taxon>
        <taxon>Dikarya</taxon>
        <taxon>Ascomycota</taxon>
        <taxon>Pezizomycotina</taxon>
        <taxon>Sordariomycetes</taxon>
        <taxon>Hypocreomycetidae</taxon>
        <taxon>Hypocreales</taxon>
        <taxon>Clavicipitaceae</taxon>
        <taxon>Pochonia</taxon>
    </lineage>
</organism>
<name>A0A179G0U9_METCM</name>
<gene>
    <name evidence="1" type="ORF">VFPPC_15627</name>
</gene>
<proteinExistence type="predicted"/>
<reference evidence="1 2" key="1">
    <citation type="journal article" date="2016" name="PLoS Pathog.">
        <title>Biosynthesis of antibiotic leucinostatins in bio-control fungus Purpureocillium lilacinum and their inhibition on phytophthora revealed by genome mining.</title>
        <authorList>
            <person name="Wang G."/>
            <person name="Liu Z."/>
            <person name="Lin R."/>
            <person name="Li E."/>
            <person name="Mao Z."/>
            <person name="Ling J."/>
            <person name="Yang Y."/>
            <person name="Yin W.B."/>
            <person name="Xie B."/>
        </authorList>
    </citation>
    <scope>NUCLEOTIDE SEQUENCE [LARGE SCALE GENOMIC DNA]</scope>
    <source>
        <strain evidence="1">170</strain>
    </source>
</reference>
<dbReference type="EMBL" id="LSBJ02000002">
    <property type="protein sequence ID" value="OAQ70859.1"/>
    <property type="molecule type" value="Genomic_DNA"/>
</dbReference>
<dbReference type="KEGG" id="pchm:VFPPC_15627"/>